<dbReference type="eggNOG" id="ENOG503230F">
    <property type="taxonomic scope" value="Bacteria"/>
</dbReference>
<proteinExistence type="predicted"/>
<dbReference type="EMBL" id="CP009888">
    <property type="protein sequence ID" value="AIY66332.1"/>
    <property type="molecule type" value="Genomic_DNA"/>
</dbReference>
<organism evidence="1 2">
    <name type="scientific">Pseudoalteromonas piratica</name>
    <dbReference type="NCBI Taxonomy" id="1348114"/>
    <lineage>
        <taxon>Bacteria</taxon>
        <taxon>Pseudomonadati</taxon>
        <taxon>Pseudomonadota</taxon>
        <taxon>Gammaproteobacteria</taxon>
        <taxon>Alteromonadales</taxon>
        <taxon>Pseudoalteromonadaceae</taxon>
        <taxon>Pseudoalteromonas</taxon>
    </lineage>
</organism>
<protein>
    <recommendedName>
        <fullName evidence="3">DUF3019 domain-containing protein</fullName>
    </recommendedName>
</protein>
<keyword evidence="2" id="KW-1185">Reference proteome</keyword>
<name>A0A0A7EK40_9GAMM</name>
<evidence type="ECO:0008006" key="3">
    <source>
        <dbReference type="Google" id="ProtNLM"/>
    </source>
</evidence>
<gene>
    <name evidence="1" type="ORF">OM33_08220</name>
</gene>
<accession>A0A0A7EK40</accession>
<evidence type="ECO:0000313" key="2">
    <source>
        <dbReference type="Proteomes" id="UP000030341"/>
    </source>
</evidence>
<dbReference type="AlphaFoldDB" id="A0A0A7EK40"/>
<sequence length="121" mass="13724">MLVVCLLSTCFVSAAENTVFQLTPAVCMVQNSDDVCQIKLNFEWEIETPANVCILRDQTPLKCWQDATNGNFSYKADVQFGTVYSLVNRKSGEKIATAKVKVQSSNSKFQRKRLRTPWSFF</sequence>
<dbReference type="STRING" id="1348114.OM33_08220"/>
<evidence type="ECO:0000313" key="1">
    <source>
        <dbReference type="EMBL" id="AIY66332.1"/>
    </source>
</evidence>
<reference evidence="1 2" key="1">
    <citation type="submission" date="2014-11" db="EMBL/GenBank/DDBJ databases">
        <title>Complete Genome Sequence of Pseudoalteromonas sp. Strain OCN003 Isolated from Kaneohe Bay, Oahu, Hawaii.</title>
        <authorList>
            <person name="Beurmann S."/>
            <person name="Videau P."/>
            <person name="Ushijima B."/>
            <person name="Smith A.M."/>
            <person name="Aeby G.S."/>
            <person name="Callahan S.M."/>
            <person name="Belcaid M."/>
        </authorList>
    </citation>
    <scope>NUCLEOTIDE SEQUENCE [LARGE SCALE GENOMIC DNA]</scope>
    <source>
        <strain evidence="1 2">OCN003</strain>
    </source>
</reference>
<dbReference type="KEGG" id="pseo:OM33_08220"/>
<dbReference type="InterPro" id="IPR021559">
    <property type="entry name" value="DUF3019"/>
</dbReference>
<dbReference type="Proteomes" id="UP000030341">
    <property type="component" value="Chromosome 1"/>
</dbReference>
<dbReference type="HOGENOM" id="CLU_142731_1_0_6"/>
<dbReference type="Pfam" id="PF11456">
    <property type="entry name" value="DUF3019"/>
    <property type="match status" value="1"/>
</dbReference>